<dbReference type="Pfam" id="PF14064">
    <property type="entry name" value="HmuY"/>
    <property type="match status" value="1"/>
</dbReference>
<dbReference type="CDD" id="cd12105">
    <property type="entry name" value="HmuY"/>
    <property type="match status" value="1"/>
</dbReference>
<dbReference type="InterPro" id="IPR025921">
    <property type="entry name" value="HmuY"/>
</dbReference>
<sequence>MKKVNYFILAMLALPLFTACTDNDETEPEVELEAVLVEDLYAPGAQSGGTEFVYYSLENNAVVDSEDGDWDLGFFGTTIIVNNGVNGDGNAEATVLNGVIFDELESVPTTAEFAIDTEEGNAIPTGSGNGWYLYDQPTHIVTPLAGVVILVKTNAGNYAKLEMISYYEGNPAHEDIDPFAGGYQTFRYTLQSNGTMNF</sequence>
<evidence type="ECO:0000313" key="3">
    <source>
        <dbReference type="Proteomes" id="UP000647133"/>
    </source>
</evidence>
<feature type="signal peptide" evidence="1">
    <location>
        <begin position="1"/>
        <end position="21"/>
    </location>
</feature>
<keyword evidence="3" id="KW-1185">Reference proteome</keyword>
<accession>A0ABR9APA8</accession>
<evidence type="ECO:0000313" key="2">
    <source>
        <dbReference type="EMBL" id="MBD8490619.1"/>
    </source>
</evidence>
<dbReference type="EMBL" id="JACYTQ010000007">
    <property type="protein sequence ID" value="MBD8490619.1"/>
    <property type="molecule type" value="Genomic_DNA"/>
</dbReference>
<protein>
    <submittedName>
        <fullName evidence="2">HmuY family protein</fullName>
    </submittedName>
</protein>
<proteinExistence type="predicted"/>
<gene>
    <name evidence="2" type="ORF">IFO69_17835</name>
</gene>
<comment type="caution">
    <text evidence="2">The sequence shown here is derived from an EMBL/GenBank/DDBJ whole genome shotgun (WGS) entry which is preliminary data.</text>
</comment>
<dbReference type="PROSITE" id="PS51257">
    <property type="entry name" value="PROKAR_LIPOPROTEIN"/>
    <property type="match status" value="1"/>
</dbReference>
<organism evidence="2 3">
    <name type="scientific">Echinicola arenosa</name>
    <dbReference type="NCBI Taxonomy" id="2774144"/>
    <lineage>
        <taxon>Bacteria</taxon>
        <taxon>Pseudomonadati</taxon>
        <taxon>Bacteroidota</taxon>
        <taxon>Cytophagia</taxon>
        <taxon>Cytophagales</taxon>
        <taxon>Cyclobacteriaceae</taxon>
        <taxon>Echinicola</taxon>
    </lineage>
</organism>
<reference evidence="2 3" key="1">
    <citation type="submission" date="2020-09" db="EMBL/GenBank/DDBJ databases">
        <title>Echinicola sp. CAU 1574 isolated from sand of Sido Beach.</title>
        <authorList>
            <person name="Kim W."/>
        </authorList>
    </citation>
    <scope>NUCLEOTIDE SEQUENCE [LARGE SCALE GENOMIC DNA]</scope>
    <source>
        <strain evidence="2 3">CAU 1574</strain>
    </source>
</reference>
<dbReference type="Proteomes" id="UP000647133">
    <property type="component" value="Unassembled WGS sequence"/>
</dbReference>
<name>A0ABR9APA8_9BACT</name>
<evidence type="ECO:0000256" key="1">
    <source>
        <dbReference type="SAM" id="SignalP"/>
    </source>
</evidence>
<feature type="chain" id="PRO_5047327725" evidence="1">
    <location>
        <begin position="22"/>
        <end position="198"/>
    </location>
</feature>
<keyword evidence="1" id="KW-0732">Signal</keyword>